<name>A0A7W9U7G6_9BURK</name>
<dbReference type="Proteomes" id="UP000540787">
    <property type="component" value="Unassembled WGS sequence"/>
</dbReference>
<feature type="chain" id="PRO_5031436157" description="VWFA domain-containing protein" evidence="2">
    <location>
        <begin position="25"/>
        <end position="492"/>
    </location>
</feature>
<feature type="signal peptide" evidence="2">
    <location>
        <begin position="1"/>
        <end position="24"/>
    </location>
</feature>
<proteinExistence type="predicted"/>
<evidence type="ECO:0000313" key="4">
    <source>
        <dbReference type="Proteomes" id="UP000540787"/>
    </source>
</evidence>
<evidence type="ECO:0000256" key="2">
    <source>
        <dbReference type="SAM" id="SignalP"/>
    </source>
</evidence>
<comment type="caution">
    <text evidence="3">The sequence shown here is derived from an EMBL/GenBank/DDBJ whole genome shotgun (WGS) entry which is preliminary data.</text>
</comment>
<dbReference type="RefSeq" id="WP_229424536.1">
    <property type="nucleotide sequence ID" value="NZ_JACHBX010000001.1"/>
</dbReference>
<keyword evidence="1" id="KW-0812">Transmembrane</keyword>
<evidence type="ECO:0000313" key="3">
    <source>
        <dbReference type="EMBL" id="MBB6132024.1"/>
    </source>
</evidence>
<protein>
    <recommendedName>
        <fullName evidence="5">VWFA domain-containing protein</fullName>
    </recommendedName>
</protein>
<reference evidence="3 4" key="1">
    <citation type="submission" date="2020-08" db="EMBL/GenBank/DDBJ databases">
        <title>The Agave Microbiome: Exploring the role of microbial communities in plant adaptations to desert environments.</title>
        <authorList>
            <person name="Partida-Martinez L.P."/>
        </authorList>
    </citation>
    <scope>NUCLEOTIDE SEQUENCE [LARGE SCALE GENOMIC DNA]</scope>
    <source>
        <strain evidence="3 4">AT3.2</strain>
    </source>
</reference>
<accession>A0A7W9U7G6</accession>
<keyword evidence="2" id="KW-0732">Signal</keyword>
<keyword evidence="4" id="KW-1185">Reference proteome</keyword>
<gene>
    <name evidence="3" type="ORF">HD842_000135</name>
</gene>
<sequence>MMPRAWCAALASVVLGLCAVPAQAIQQAFLVQNSGWMEPFYADPQSQFKPLIAAVANAAARPGDKVMVLAFSQSSGSNVSPQLLGQGDGAAQVAGWLAPLAPARKSASALADTDFREAVTKTIGETFKSRPGIIWIFTNNKNSPGNDPATAARNLEFYRLLHLEPSITRTVVFPLRMPVQGKFFAAKGLMVYGLAYGKEAGDELGRMVAEGRLAKILTKPPARLKPVDQDGVRIVPQAVLNTPNMTASMGTDKRTVVLDVDADKLVPHIRLKASLQNLFYPYLIAQATVDGQLRTRAGTTPLTVAPAAVSNLAPGASQSIEVSFKLPLEEVPSAWSSQAIAAMGKQVIMPMSVSLGLSNQRLALPASFKTEMQELFPGDPLSDMFVPPDSVKSSTAQVPLIVRVQYPLTPVLVIVGGVLALLLALAALAFLAMKTTRYPVMVNGVRRNVLLKPFKSLAIKADDGAAVGEIRRGLGRPTVVQVEPGQTLTIAS</sequence>
<dbReference type="EMBL" id="JACHBX010000001">
    <property type="protein sequence ID" value="MBB6132024.1"/>
    <property type="molecule type" value="Genomic_DNA"/>
</dbReference>
<evidence type="ECO:0000256" key="1">
    <source>
        <dbReference type="SAM" id="Phobius"/>
    </source>
</evidence>
<feature type="transmembrane region" description="Helical" evidence="1">
    <location>
        <begin position="411"/>
        <end position="431"/>
    </location>
</feature>
<dbReference type="AlphaFoldDB" id="A0A7W9U7G6"/>
<evidence type="ECO:0008006" key="5">
    <source>
        <dbReference type="Google" id="ProtNLM"/>
    </source>
</evidence>
<organism evidence="3 4">
    <name type="scientific">Massilia aurea</name>
    <dbReference type="NCBI Taxonomy" id="373040"/>
    <lineage>
        <taxon>Bacteria</taxon>
        <taxon>Pseudomonadati</taxon>
        <taxon>Pseudomonadota</taxon>
        <taxon>Betaproteobacteria</taxon>
        <taxon>Burkholderiales</taxon>
        <taxon>Oxalobacteraceae</taxon>
        <taxon>Telluria group</taxon>
        <taxon>Massilia</taxon>
    </lineage>
</organism>
<keyword evidence="1" id="KW-1133">Transmembrane helix</keyword>
<keyword evidence="1" id="KW-0472">Membrane</keyword>